<gene>
    <name evidence="1" type="ORF">IHE45_10G068400</name>
</gene>
<dbReference type="EMBL" id="CM037020">
    <property type="protein sequence ID" value="KAH7671055.1"/>
    <property type="molecule type" value="Genomic_DNA"/>
</dbReference>
<accession>A0ACB7VBT3</accession>
<evidence type="ECO:0000313" key="2">
    <source>
        <dbReference type="Proteomes" id="UP000827976"/>
    </source>
</evidence>
<reference evidence="2" key="1">
    <citation type="journal article" date="2022" name="Nat. Commun.">
        <title>Chromosome evolution and the genetic basis of agronomically important traits in greater yam.</title>
        <authorList>
            <person name="Bredeson J.V."/>
            <person name="Lyons J.B."/>
            <person name="Oniyinde I.O."/>
            <person name="Okereke N.R."/>
            <person name="Kolade O."/>
            <person name="Nnabue I."/>
            <person name="Nwadili C.O."/>
            <person name="Hribova E."/>
            <person name="Parker M."/>
            <person name="Nwogha J."/>
            <person name="Shu S."/>
            <person name="Carlson J."/>
            <person name="Kariba R."/>
            <person name="Muthemba S."/>
            <person name="Knop K."/>
            <person name="Barton G.J."/>
            <person name="Sherwood A.V."/>
            <person name="Lopez-Montes A."/>
            <person name="Asiedu R."/>
            <person name="Jamnadass R."/>
            <person name="Muchugi A."/>
            <person name="Goodstein D."/>
            <person name="Egesi C.N."/>
            <person name="Featherston J."/>
            <person name="Asfaw A."/>
            <person name="Simpson G.G."/>
            <person name="Dolezel J."/>
            <person name="Hendre P.S."/>
            <person name="Van Deynze A."/>
            <person name="Kumar P.L."/>
            <person name="Obidiegwu J.E."/>
            <person name="Bhattacharjee R."/>
            <person name="Rokhsar D.S."/>
        </authorList>
    </citation>
    <scope>NUCLEOTIDE SEQUENCE [LARGE SCALE GENOMIC DNA]</scope>
    <source>
        <strain evidence="2">cv. TDa95/00328</strain>
    </source>
</reference>
<organism evidence="1 2">
    <name type="scientific">Dioscorea alata</name>
    <name type="common">Purple yam</name>
    <dbReference type="NCBI Taxonomy" id="55571"/>
    <lineage>
        <taxon>Eukaryota</taxon>
        <taxon>Viridiplantae</taxon>
        <taxon>Streptophyta</taxon>
        <taxon>Embryophyta</taxon>
        <taxon>Tracheophyta</taxon>
        <taxon>Spermatophyta</taxon>
        <taxon>Magnoliopsida</taxon>
        <taxon>Liliopsida</taxon>
        <taxon>Dioscoreales</taxon>
        <taxon>Dioscoreaceae</taxon>
        <taxon>Dioscorea</taxon>
    </lineage>
</organism>
<protein>
    <submittedName>
        <fullName evidence="1">Indole-3-pyruvate monooxygenase protein</fullName>
        <ecNumber evidence="1">1.14.13.168</ecNumber>
    </submittedName>
</protein>
<keyword evidence="1" id="KW-0560">Oxidoreductase</keyword>
<keyword evidence="2" id="KW-1185">Reference proteome</keyword>
<comment type="caution">
    <text evidence="1">The sequence shown here is derived from an EMBL/GenBank/DDBJ whole genome shotgun (WGS) entry which is preliminary data.</text>
</comment>
<dbReference type="Proteomes" id="UP000827976">
    <property type="component" value="Chromosome 10"/>
</dbReference>
<evidence type="ECO:0000313" key="1">
    <source>
        <dbReference type="EMBL" id="KAH7671055.1"/>
    </source>
</evidence>
<dbReference type="EC" id="1.14.13.168" evidence="1"/>
<keyword evidence="1" id="KW-0503">Monooxygenase</keyword>
<sequence>MKKEVVIIGAGPAGLAVAACLNSFSIPNIIFEKEDCIASLWKKKTYDRLKLHLAKDFCSLPLMPHSKTTPTFIPKDQFIQYLDHYADHFMINTVFCTEVESARCVMNERSHKWVIMARNKITGEVHEHMSNFLVVATGENSEGIIPEVAGLESFAGEAIHSSEYKSGTGFEGKRVLVVGSGNSGMEVAYDLSNFGAMTSISIRSPVHVMSKEMIYLGMVLVKYLPVKVVDGLLVMLAKLKYGDLSKYGIVRPKNGPLTIKISTGKSAVIDVGAVHKIKTGEIKVVKGLLSIRGNEVLFTDGKSSHFDAIIFATGYKSTANTWLKDGGRLLNEEGLPKQSFPKHWKGMNGVYCAGLARRGLDGVSMDAQNIANDIKEQINTIAHDSCLCSV</sequence>
<name>A0ACB7VBT3_DIOAL</name>
<proteinExistence type="predicted"/>